<dbReference type="UniPathway" id="UPA00219"/>
<dbReference type="PANTHER" id="PTHR30582:SF2">
    <property type="entry name" value="L,D-TRANSPEPTIDASE YCIB-RELATED"/>
    <property type="match status" value="1"/>
</dbReference>
<keyword evidence="11" id="KW-1185">Reference proteome</keyword>
<evidence type="ECO:0000256" key="7">
    <source>
        <dbReference type="PROSITE-ProRule" id="PRU01373"/>
    </source>
</evidence>
<feature type="active site" description="Proton donor/acceptor" evidence="7">
    <location>
        <position position="434"/>
    </location>
</feature>
<keyword evidence="3" id="KW-0808">Transferase</keyword>
<feature type="active site" description="Nucleophile" evidence="7">
    <location>
        <position position="450"/>
    </location>
</feature>
<feature type="compositionally biased region" description="Basic and acidic residues" evidence="8">
    <location>
        <begin position="45"/>
        <end position="54"/>
    </location>
</feature>
<evidence type="ECO:0000256" key="1">
    <source>
        <dbReference type="ARBA" id="ARBA00004752"/>
    </source>
</evidence>
<dbReference type="AlphaFoldDB" id="A0A0F6SGF8"/>
<keyword evidence="5 7" id="KW-0573">Peptidoglycan synthesis</keyword>
<evidence type="ECO:0000256" key="6">
    <source>
        <dbReference type="ARBA" id="ARBA00023316"/>
    </source>
</evidence>
<proteinExistence type="inferred from homology"/>
<name>A0A0F6SGF8_9BACT</name>
<feature type="domain" description="L,D-TPase catalytic" evidence="9">
    <location>
        <begin position="354"/>
        <end position="491"/>
    </location>
</feature>
<protein>
    <recommendedName>
        <fullName evidence="9">L,D-TPase catalytic domain-containing protein</fullName>
    </recommendedName>
</protein>
<dbReference type="GO" id="GO:0071972">
    <property type="term" value="F:peptidoglycan L,D-transpeptidase activity"/>
    <property type="evidence" value="ECO:0007669"/>
    <property type="project" value="TreeGrafter"/>
</dbReference>
<dbReference type="SUPFAM" id="SSF141523">
    <property type="entry name" value="L,D-transpeptidase catalytic domain-like"/>
    <property type="match status" value="1"/>
</dbReference>
<dbReference type="CDD" id="cd16913">
    <property type="entry name" value="YkuD_like"/>
    <property type="match status" value="1"/>
</dbReference>
<comment type="pathway">
    <text evidence="1 7">Cell wall biogenesis; peptidoglycan biosynthesis.</text>
</comment>
<dbReference type="PANTHER" id="PTHR30582">
    <property type="entry name" value="L,D-TRANSPEPTIDASE"/>
    <property type="match status" value="1"/>
</dbReference>
<dbReference type="InterPro" id="IPR005490">
    <property type="entry name" value="LD_TPept_cat_dom"/>
</dbReference>
<evidence type="ECO:0000256" key="3">
    <source>
        <dbReference type="ARBA" id="ARBA00022679"/>
    </source>
</evidence>
<keyword evidence="4 7" id="KW-0133">Cell shape</keyword>
<evidence type="ECO:0000256" key="5">
    <source>
        <dbReference type="ARBA" id="ARBA00022984"/>
    </source>
</evidence>
<keyword evidence="6 7" id="KW-0961">Cell wall biogenesis/degradation</keyword>
<reference evidence="10 11" key="1">
    <citation type="submission" date="2015-03" db="EMBL/GenBank/DDBJ databases">
        <title>Genome assembly of Sandaracinus amylolyticus DSM 53668.</title>
        <authorList>
            <person name="Sharma G."/>
            <person name="Subramanian S."/>
        </authorList>
    </citation>
    <scope>NUCLEOTIDE SEQUENCE [LARGE SCALE GENOMIC DNA]</scope>
    <source>
        <strain evidence="10 11">DSM 53668</strain>
    </source>
</reference>
<organism evidence="10 11">
    <name type="scientific">Sandaracinus amylolyticus</name>
    <dbReference type="NCBI Taxonomy" id="927083"/>
    <lineage>
        <taxon>Bacteria</taxon>
        <taxon>Pseudomonadati</taxon>
        <taxon>Myxococcota</taxon>
        <taxon>Polyangia</taxon>
        <taxon>Polyangiales</taxon>
        <taxon>Sandaracinaceae</taxon>
        <taxon>Sandaracinus</taxon>
    </lineage>
</organism>
<dbReference type="GO" id="GO:0071555">
    <property type="term" value="P:cell wall organization"/>
    <property type="evidence" value="ECO:0007669"/>
    <property type="project" value="UniProtKB-UniRule"/>
</dbReference>
<dbReference type="Pfam" id="PF03734">
    <property type="entry name" value="YkuD"/>
    <property type="match status" value="1"/>
</dbReference>
<evidence type="ECO:0000313" key="11">
    <source>
        <dbReference type="Proteomes" id="UP000034883"/>
    </source>
</evidence>
<dbReference type="Gene3D" id="2.40.440.10">
    <property type="entry name" value="L,D-transpeptidase catalytic domain-like"/>
    <property type="match status" value="1"/>
</dbReference>
<dbReference type="GO" id="GO:0018104">
    <property type="term" value="P:peptidoglycan-protein cross-linking"/>
    <property type="evidence" value="ECO:0007669"/>
    <property type="project" value="TreeGrafter"/>
</dbReference>
<dbReference type="PROSITE" id="PS52029">
    <property type="entry name" value="LD_TPASE"/>
    <property type="match status" value="1"/>
</dbReference>
<evidence type="ECO:0000256" key="4">
    <source>
        <dbReference type="ARBA" id="ARBA00022960"/>
    </source>
</evidence>
<evidence type="ECO:0000256" key="8">
    <source>
        <dbReference type="SAM" id="MobiDB-lite"/>
    </source>
</evidence>
<evidence type="ECO:0000259" key="9">
    <source>
        <dbReference type="PROSITE" id="PS52029"/>
    </source>
</evidence>
<dbReference type="GO" id="GO:0016740">
    <property type="term" value="F:transferase activity"/>
    <property type="evidence" value="ECO:0007669"/>
    <property type="project" value="UniProtKB-KW"/>
</dbReference>
<sequence length="492" mass="55249">MGIVAIVGLATAGLSAIAGHGPSGASATTEIARAPDEPLPEPTSEEERAAREREHQAMLDRDYPLHGLVTKTQLVVRARPEPEANIEGWLRVGSHLRLKRESTRTPTCASGWYELWPRGFACAGLGVDVTETAPEHGREVAPDLESALPYHYYFVKEPQVPEWHQLPSRDDQRAAIAHATRYLEFLRDDERRAARLRAGELANEPGAPREVARWLDHGFWIASNATEVRSQRRFVRTVRGSYVKEAQLEERTGSQFHGVELDETRTLPIAWTVRAARPLARRDREDGTTRLIEVEGEEAIERLEVVPWQRRERIGDRIYHVVDGPNGEVRYLRDWFVAVAERRDPPAGVAAHEPWVHVDLSAQTLVVYRGPTPIYATLVSSGVEGHVTPIGEFTIRRKFVTDTMADLGPEAGDDRYRIEDVPWTQYFDGSIALHAAFWHGQFGITRSHGCVNLAPRDAQWVFQHTWPEVPDGWHGVSTEGTGVRGSRVIVTE</sequence>
<gene>
    <name evidence="10" type="ORF">DB32_005768</name>
</gene>
<dbReference type="Proteomes" id="UP000034883">
    <property type="component" value="Chromosome"/>
</dbReference>
<evidence type="ECO:0000256" key="2">
    <source>
        <dbReference type="ARBA" id="ARBA00005992"/>
    </source>
</evidence>
<feature type="region of interest" description="Disordered" evidence="8">
    <location>
        <begin position="34"/>
        <end position="54"/>
    </location>
</feature>
<dbReference type="KEGG" id="samy:DB32_005768"/>
<comment type="similarity">
    <text evidence="2">Belongs to the YkuD family.</text>
</comment>
<dbReference type="STRING" id="927083.DB32_005768"/>
<evidence type="ECO:0000313" key="10">
    <source>
        <dbReference type="EMBL" id="AKF08619.1"/>
    </source>
</evidence>
<dbReference type="GO" id="GO:0008360">
    <property type="term" value="P:regulation of cell shape"/>
    <property type="evidence" value="ECO:0007669"/>
    <property type="project" value="UniProtKB-UniRule"/>
</dbReference>
<dbReference type="EMBL" id="CP011125">
    <property type="protein sequence ID" value="AKF08619.1"/>
    <property type="molecule type" value="Genomic_DNA"/>
</dbReference>
<dbReference type="InterPro" id="IPR038063">
    <property type="entry name" value="Transpep_catalytic_dom"/>
</dbReference>
<dbReference type="GO" id="GO:0005576">
    <property type="term" value="C:extracellular region"/>
    <property type="evidence" value="ECO:0007669"/>
    <property type="project" value="TreeGrafter"/>
</dbReference>
<dbReference type="InterPro" id="IPR050979">
    <property type="entry name" value="LD-transpeptidase"/>
</dbReference>
<accession>A0A0F6SGF8</accession>